<dbReference type="GO" id="GO:0003700">
    <property type="term" value="F:DNA-binding transcription factor activity"/>
    <property type="evidence" value="ECO:0007669"/>
    <property type="project" value="UniProtKB-UniRule"/>
</dbReference>
<dbReference type="InterPro" id="IPR050192">
    <property type="entry name" value="CopG/NikR_regulator"/>
</dbReference>
<accession>A0A4Q9GQF0</accession>
<evidence type="ECO:0000313" key="8">
    <source>
        <dbReference type="EMBL" id="TBN53897.1"/>
    </source>
</evidence>
<dbReference type="InterPro" id="IPR027271">
    <property type="entry name" value="Acetolactate_synth/TF_NikR_C"/>
</dbReference>
<dbReference type="OrthoDB" id="9806294at2"/>
<dbReference type="InterPro" id="IPR013321">
    <property type="entry name" value="Arc_rbn_hlx_hlx"/>
</dbReference>
<dbReference type="HAMAP" id="MF_00476">
    <property type="entry name" value="NikR"/>
    <property type="match status" value="1"/>
</dbReference>
<keyword evidence="9" id="KW-1185">Reference proteome</keyword>
<dbReference type="PANTHER" id="PTHR34719">
    <property type="entry name" value="NICKEL-RESPONSIVE REGULATOR"/>
    <property type="match status" value="1"/>
</dbReference>
<evidence type="ECO:0000256" key="2">
    <source>
        <dbReference type="ARBA" id="ARBA00022723"/>
    </source>
</evidence>
<dbReference type="CDD" id="cd22231">
    <property type="entry name" value="RHH_NikR_HicB-like"/>
    <property type="match status" value="1"/>
</dbReference>
<dbReference type="NCBIfam" id="NF002815">
    <property type="entry name" value="PRK02967.1"/>
    <property type="match status" value="1"/>
</dbReference>
<keyword evidence="3 6" id="KW-0805">Transcription regulation</keyword>
<dbReference type="InterPro" id="IPR010985">
    <property type="entry name" value="Ribbon_hlx_hlx"/>
</dbReference>
<comment type="caution">
    <text evidence="6">Lacks conserved residue(s) required for the propagation of feature annotation.</text>
</comment>
<dbReference type="InterPro" id="IPR014864">
    <property type="entry name" value="TF_NikR_Ni-bd_C"/>
</dbReference>
<dbReference type="PANTHER" id="PTHR34719:SF2">
    <property type="entry name" value="NICKEL-RESPONSIVE REGULATOR"/>
    <property type="match status" value="1"/>
</dbReference>
<dbReference type="Gene3D" id="3.30.70.1150">
    <property type="entry name" value="ACT-like. Chain A, domain 2"/>
    <property type="match status" value="1"/>
</dbReference>
<keyword evidence="2" id="KW-0479">Metal-binding</keyword>
<organism evidence="8 9">
    <name type="scientific">Hansschlegelia quercus</name>
    <dbReference type="NCBI Taxonomy" id="2528245"/>
    <lineage>
        <taxon>Bacteria</taxon>
        <taxon>Pseudomonadati</taxon>
        <taxon>Pseudomonadota</taxon>
        <taxon>Alphaproteobacteria</taxon>
        <taxon>Hyphomicrobiales</taxon>
        <taxon>Methylopilaceae</taxon>
        <taxon>Hansschlegelia</taxon>
    </lineage>
</organism>
<dbReference type="Pfam" id="PF08753">
    <property type="entry name" value="NikR_C"/>
    <property type="match status" value="1"/>
</dbReference>
<dbReference type="SUPFAM" id="SSF47598">
    <property type="entry name" value="Ribbon-helix-helix"/>
    <property type="match status" value="1"/>
</dbReference>
<evidence type="ECO:0000256" key="6">
    <source>
        <dbReference type="HAMAP-Rule" id="MF_00476"/>
    </source>
</evidence>
<comment type="function">
    <text evidence="6">Transcriptional regulator.</text>
</comment>
<comment type="similarity">
    <text evidence="6">Belongs to the transcriptional regulatory CopG/NikR family.</text>
</comment>
<gene>
    <name evidence="8" type="primary">nikR</name>
    <name evidence="8" type="ORF">EYR15_08915</name>
</gene>
<keyword evidence="5 6" id="KW-0804">Transcription</keyword>
<dbReference type="InterPro" id="IPR022988">
    <property type="entry name" value="Ni_resp_reg_NikR"/>
</dbReference>
<dbReference type="AlphaFoldDB" id="A0A4Q9GQF0"/>
<evidence type="ECO:0000256" key="4">
    <source>
        <dbReference type="ARBA" id="ARBA00023125"/>
    </source>
</evidence>
<evidence type="ECO:0000256" key="5">
    <source>
        <dbReference type="ARBA" id="ARBA00023163"/>
    </source>
</evidence>
<dbReference type="InterPro" id="IPR045865">
    <property type="entry name" value="ACT-like_dom_sf"/>
</dbReference>
<protein>
    <recommendedName>
        <fullName evidence="6">Putative nickel-responsive regulator</fullName>
    </recommendedName>
</protein>
<keyword evidence="4 6" id="KW-0238">DNA-binding</keyword>
<dbReference type="GO" id="GO:0003677">
    <property type="term" value="F:DNA binding"/>
    <property type="evidence" value="ECO:0007669"/>
    <property type="project" value="UniProtKB-KW"/>
</dbReference>
<sequence>MARSAATKAGTGGGQRFNVERMTVSLPQTVLAELDATVARRGFASRSQAVAELLHRGLVDDRSEFGDEVMCGALTLFYGQPSAGVEQRLGDLQRANIDEVIASFHVHLNENRTLEVVLLQGPARKLQAIADEMITVRGVISGRLQVVAAIMPQIHPFIR</sequence>
<reference evidence="8 9" key="1">
    <citation type="submission" date="2019-02" db="EMBL/GenBank/DDBJ databases">
        <title>Hansschlegelia quercus sp. nov., a novel methylotrophic bacterium from buds of oak (Quercus robur L.).</title>
        <authorList>
            <person name="Agafonova N.V."/>
            <person name="Kaparullina E.N."/>
            <person name="Grouzdev D.S."/>
            <person name="Doronina N.V."/>
        </authorList>
    </citation>
    <scope>NUCLEOTIDE SEQUENCE [LARGE SCALE GENOMIC DNA]</scope>
    <source>
        <strain evidence="8 9">Dub</strain>
    </source>
</reference>
<dbReference type="SUPFAM" id="SSF55021">
    <property type="entry name" value="ACT-like"/>
    <property type="match status" value="1"/>
</dbReference>
<evidence type="ECO:0000313" key="9">
    <source>
        <dbReference type="Proteomes" id="UP000291613"/>
    </source>
</evidence>
<feature type="domain" description="Transcription factor NikR nickel binding C-terminal" evidence="7">
    <location>
        <begin position="72"/>
        <end position="146"/>
    </location>
</feature>
<dbReference type="Gene3D" id="1.10.1220.10">
    <property type="entry name" value="Met repressor-like"/>
    <property type="match status" value="1"/>
</dbReference>
<name>A0A4Q9GQF0_9HYPH</name>
<proteinExistence type="inferred from homology"/>
<evidence type="ECO:0000256" key="3">
    <source>
        <dbReference type="ARBA" id="ARBA00023015"/>
    </source>
</evidence>
<keyword evidence="1" id="KW-0533">Nickel</keyword>
<comment type="caution">
    <text evidence="8">The sequence shown here is derived from an EMBL/GenBank/DDBJ whole genome shotgun (WGS) entry which is preliminary data.</text>
</comment>
<dbReference type="EMBL" id="SIUB01000003">
    <property type="protein sequence ID" value="TBN53897.1"/>
    <property type="molecule type" value="Genomic_DNA"/>
</dbReference>
<dbReference type="GO" id="GO:0010045">
    <property type="term" value="P:response to nickel cation"/>
    <property type="evidence" value="ECO:0007669"/>
    <property type="project" value="InterPro"/>
</dbReference>
<dbReference type="Proteomes" id="UP000291613">
    <property type="component" value="Unassembled WGS sequence"/>
</dbReference>
<dbReference type="GO" id="GO:0016151">
    <property type="term" value="F:nickel cation binding"/>
    <property type="evidence" value="ECO:0007669"/>
    <property type="project" value="UniProtKB-UniRule"/>
</dbReference>
<evidence type="ECO:0000256" key="1">
    <source>
        <dbReference type="ARBA" id="ARBA00022596"/>
    </source>
</evidence>
<evidence type="ECO:0000259" key="7">
    <source>
        <dbReference type="Pfam" id="PF08753"/>
    </source>
</evidence>